<accession>A0A9W4UN13</accession>
<dbReference type="Pfam" id="PF24564">
    <property type="entry name" value="DUF7605"/>
    <property type="match status" value="1"/>
</dbReference>
<evidence type="ECO:0000313" key="2">
    <source>
        <dbReference type="EMBL" id="CAI6339181.1"/>
    </source>
</evidence>
<dbReference type="AlphaFoldDB" id="A0A9W4UN13"/>
<name>A0A9W4UN13_9PLEO</name>
<protein>
    <recommendedName>
        <fullName evidence="1">DUF7605 domain-containing protein</fullName>
    </recommendedName>
</protein>
<dbReference type="EMBL" id="CAOQHR010000009">
    <property type="protein sequence ID" value="CAI6339181.1"/>
    <property type="molecule type" value="Genomic_DNA"/>
</dbReference>
<dbReference type="OrthoDB" id="3598281at2759"/>
<reference evidence="2" key="1">
    <citation type="submission" date="2023-01" db="EMBL/GenBank/DDBJ databases">
        <authorList>
            <person name="Van Ghelder C."/>
            <person name="Rancurel C."/>
        </authorList>
    </citation>
    <scope>NUCLEOTIDE SEQUENCE</scope>
    <source>
        <strain evidence="2">CNCM I-4278</strain>
    </source>
</reference>
<proteinExistence type="predicted"/>
<feature type="domain" description="DUF7605" evidence="1">
    <location>
        <begin position="200"/>
        <end position="380"/>
    </location>
</feature>
<evidence type="ECO:0000259" key="1">
    <source>
        <dbReference type="Pfam" id="PF24564"/>
    </source>
</evidence>
<comment type="caution">
    <text evidence="2">The sequence shown here is derived from an EMBL/GenBank/DDBJ whole genome shotgun (WGS) entry which is preliminary data.</text>
</comment>
<organism evidence="2 3">
    <name type="scientific">Periconia digitata</name>
    <dbReference type="NCBI Taxonomy" id="1303443"/>
    <lineage>
        <taxon>Eukaryota</taxon>
        <taxon>Fungi</taxon>
        <taxon>Dikarya</taxon>
        <taxon>Ascomycota</taxon>
        <taxon>Pezizomycotina</taxon>
        <taxon>Dothideomycetes</taxon>
        <taxon>Pleosporomycetidae</taxon>
        <taxon>Pleosporales</taxon>
        <taxon>Massarineae</taxon>
        <taxon>Periconiaceae</taxon>
        <taxon>Periconia</taxon>
    </lineage>
</organism>
<evidence type="ECO:0000313" key="3">
    <source>
        <dbReference type="Proteomes" id="UP001152607"/>
    </source>
</evidence>
<dbReference type="InterPro" id="IPR056024">
    <property type="entry name" value="DUF7605"/>
</dbReference>
<gene>
    <name evidence="2" type="ORF">PDIGIT_LOCUS12328</name>
</gene>
<dbReference type="Proteomes" id="UP001152607">
    <property type="component" value="Unassembled WGS sequence"/>
</dbReference>
<keyword evidence="3" id="KW-1185">Reference proteome</keyword>
<sequence length="464" mass="53656">MITRISNNIEEAMEHANSDIGFRAMKQARSDINKYRAGKRFELQRHLITVRNRSVSRGLRKKYAEHPAARNLQIFCVSNTMYEEKRHDLVAEVKPHLQLSGIIELRRHCMGISAESYLRQTKEYINHRVSAFVASLELWAQTSLGDMNEERNQQVLQVVSAAQEYTNKLTRPDSRLAALSESLHSEFESCVSLKLRDKKRTVRWVEDAAQIAKKWNKWYASSYKAFCLNFGEHSTKTVRRCSWNELAMSTMFKDMKYIWALFTSSLTDCYNDTRVFIEDSFLELEMDLSRARGKPIFHELLVSTLRFRKSAFLRAIENIVKDFSDGSFLTLQNECLSPLRTAFLGQVMEVTYHEANMEYGRGSDLRRKGRITSRFGSDRLIEDYHSLIRDAFADTAKGLESKVKEAADQYIVFIEADLQIIGDEHAITESSESQEFRSRVAEEVKGTKEVLERINLVCMDEAPN</sequence>